<organism evidence="1 2">
    <name type="scientific">Myroides guanonis</name>
    <dbReference type="NCBI Taxonomy" id="1150112"/>
    <lineage>
        <taxon>Bacteria</taxon>
        <taxon>Pseudomonadati</taxon>
        <taxon>Bacteroidota</taxon>
        <taxon>Flavobacteriia</taxon>
        <taxon>Flavobacteriales</taxon>
        <taxon>Flavobacteriaceae</taxon>
        <taxon>Myroides</taxon>
    </lineage>
</organism>
<protein>
    <submittedName>
        <fullName evidence="1">Uncharacterized protein</fullName>
    </submittedName>
</protein>
<gene>
    <name evidence="1" type="ORF">SAMN04487893_10559</name>
</gene>
<keyword evidence="2" id="KW-1185">Reference proteome</keyword>
<dbReference type="RefSeq" id="WP_177190166.1">
    <property type="nucleotide sequence ID" value="NZ_FORU01000005.1"/>
</dbReference>
<dbReference type="AlphaFoldDB" id="A0A1I3Q4S9"/>
<name>A0A1I3Q4S9_9FLAO</name>
<accession>A0A1I3Q4S9</accession>
<dbReference type="STRING" id="1150112.SAMN04487893_10559"/>
<sequence length="97" mass="10739">MKKTLSLMVLTLALTACTEKPENKLESLDKKSAREVTLSTEVVGDTVLHLVKQRIWANGELILAKVDTLKTSQQIIDSKTNQEPATMAKVPIYVTVE</sequence>
<evidence type="ECO:0000313" key="2">
    <source>
        <dbReference type="Proteomes" id="UP000243887"/>
    </source>
</evidence>
<reference evidence="2" key="1">
    <citation type="submission" date="2016-10" db="EMBL/GenBank/DDBJ databases">
        <authorList>
            <person name="Varghese N."/>
            <person name="Submissions S."/>
        </authorList>
    </citation>
    <scope>NUCLEOTIDE SEQUENCE [LARGE SCALE GENOMIC DNA]</scope>
    <source>
        <strain evidence="2">DSM 26542</strain>
    </source>
</reference>
<dbReference type="Proteomes" id="UP000243887">
    <property type="component" value="Unassembled WGS sequence"/>
</dbReference>
<dbReference type="EMBL" id="FORU01000005">
    <property type="protein sequence ID" value="SFJ28953.1"/>
    <property type="molecule type" value="Genomic_DNA"/>
</dbReference>
<proteinExistence type="predicted"/>
<dbReference type="PROSITE" id="PS51257">
    <property type="entry name" value="PROKAR_LIPOPROTEIN"/>
    <property type="match status" value="1"/>
</dbReference>
<evidence type="ECO:0000313" key="1">
    <source>
        <dbReference type="EMBL" id="SFJ28953.1"/>
    </source>
</evidence>